<evidence type="ECO:0000256" key="2">
    <source>
        <dbReference type="ARBA" id="ARBA00023002"/>
    </source>
</evidence>
<reference evidence="3" key="1">
    <citation type="submission" date="2015-10" db="EMBL/GenBank/DDBJ databases">
        <authorList>
            <person name="Martinez-Garcia P.J."/>
            <person name="Crepeau M.W."/>
            <person name="Puiu D."/>
            <person name="Gonzalez-Ibeas D."/>
            <person name="Whalen J."/>
            <person name="Stevens K."/>
            <person name="Paul R."/>
            <person name="Butterfield T."/>
            <person name="Britton M."/>
            <person name="Reagan R."/>
            <person name="Chakraborty S."/>
            <person name="Walawage S.L."/>
            <person name="Vasquez-Gross H.A."/>
            <person name="Cardeno C."/>
            <person name="Famula R."/>
            <person name="Pratt K."/>
            <person name="Kuruganti S."/>
            <person name="Aradhya M.K."/>
            <person name="Leslie C.A."/>
            <person name="Dandekar A.M."/>
            <person name="Salzberg S.L."/>
            <person name="Wegrzyn J.L."/>
            <person name="Langley C.H."/>
            <person name="Neale D.B."/>
        </authorList>
    </citation>
    <scope>NUCLEOTIDE SEQUENCE</scope>
    <source>
        <tissue evidence="3">Leaves</tissue>
    </source>
</reference>
<dbReference type="Proteomes" id="UP000619265">
    <property type="component" value="Unassembled WGS sequence"/>
</dbReference>
<dbReference type="InterPro" id="IPR036291">
    <property type="entry name" value="NAD(P)-bd_dom_sf"/>
</dbReference>
<dbReference type="Gramene" id="Jr05_10690_p1">
    <property type="protein sequence ID" value="cds.Jr05_10690_p1"/>
    <property type="gene ID" value="Jr05_10690"/>
</dbReference>
<organism evidence="3 4">
    <name type="scientific">Juglans regia</name>
    <name type="common">English walnut</name>
    <dbReference type="NCBI Taxonomy" id="51240"/>
    <lineage>
        <taxon>Eukaryota</taxon>
        <taxon>Viridiplantae</taxon>
        <taxon>Streptophyta</taxon>
        <taxon>Embryophyta</taxon>
        <taxon>Tracheophyta</taxon>
        <taxon>Spermatophyta</taxon>
        <taxon>Magnoliopsida</taxon>
        <taxon>eudicotyledons</taxon>
        <taxon>Gunneridae</taxon>
        <taxon>Pentapetalae</taxon>
        <taxon>rosids</taxon>
        <taxon>fabids</taxon>
        <taxon>Fagales</taxon>
        <taxon>Juglandaceae</taxon>
        <taxon>Juglans</taxon>
    </lineage>
</organism>
<dbReference type="EMBL" id="LIHL02000005">
    <property type="protein sequence ID" value="KAF5470777.1"/>
    <property type="molecule type" value="Genomic_DNA"/>
</dbReference>
<dbReference type="PANTHER" id="PTHR43180">
    <property type="entry name" value="3-OXOACYL-(ACYL-CARRIER-PROTEIN) REDUCTASE (AFU_ORTHOLOGUE AFUA_6G11210)"/>
    <property type="match status" value="1"/>
</dbReference>
<dbReference type="PRINTS" id="PR00081">
    <property type="entry name" value="GDHRDH"/>
</dbReference>
<reference evidence="3" key="2">
    <citation type="submission" date="2020-03" db="EMBL/GenBank/DDBJ databases">
        <title>Walnut 2.0.</title>
        <authorList>
            <person name="Marrano A."/>
            <person name="Britton M."/>
            <person name="Zimin A.V."/>
            <person name="Zaini P.A."/>
            <person name="Workman R."/>
            <person name="Puiu D."/>
            <person name="Bianco L."/>
            <person name="Allen B.J."/>
            <person name="Troggio M."/>
            <person name="Leslie C.A."/>
            <person name="Timp W."/>
            <person name="Dendekar A."/>
            <person name="Salzberg S.L."/>
            <person name="Neale D.B."/>
        </authorList>
    </citation>
    <scope>NUCLEOTIDE SEQUENCE</scope>
    <source>
        <tissue evidence="3">Leaves</tissue>
    </source>
</reference>
<dbReference type="Gene3D" id="3.40.50.720">
    <property type="entry name" value="NAD(P)-binding Rossmann-like Domain"/>
    <property type="match status" value="1"/>
</dbReference>
<dbReference type="PANTHER" id="PTHR43180:SF99">
    <property type="entry name" value="SECOISOLARICIRESINOL DEHYDROGENASE"/>
    <property type="match status" value="1"/>
</dbReference>
<accession>A0A833XL55</accession>
<evidence type="ECO:0000313" key="3">
    <source>
        <dbReference type="EMBL" id="KAF5470777.1"/>
    </source>
</evidence>
<evidence type="ECO:0000256" key="1">
    <source>
        <dbReference type="ARBA" id="ARBA00006484"/>
    </source>
</evidence>
<proteinExistence type="inferred from homology"/>
<evidence type="ECO:0008006" key="5">
    <source>
        <dbReference type="Google" id="ProtNLM"/>
    </source>
</evidence>
<protein>
    <recommendedName>
        <fullName evidence="5">Secoisolariciresinol dehydrogenase-like</fullName>
    </recommendedName>
</protein>
<name>A0A833XL55_JUGRE</name>
<dbReference type="SUPFAM" id="SSF51735">
    <property type="entry name" value="NAD(P)-binding Rossmann-fold domains"/>
    <property type="match status" value="1"/>
</dbReference>
<sequence length="395" mass="43313">MSLMLSFHSSECVRGIQVFTSFTSPLFTQILAKKPLGALLGSFQWLFVCHFWNPSDRYIRQHYKNNKKLNMNSAASSLLAPIAKRLAGKVALITGGASGIGESSARLFAQHGAKVVIADVQDELGLSICDDKSTDGAVSYVHCDVTNEPDVKNAVDTAVSKHGKLDIMFNNAGYSDPETSDICALNQEEYKKVFGVNVLGSLLGAKHAAKVMIPEKKGTILFTSSSASISKREIFCWYDKWRDNSPLINEMPLVGSVLQKVKENRLLDSWDVDLLENLVGQDNVDDIIVTLSGANSGNDVLVWTPTETGSLYHAAKNPNRLFRWDSMILEAQWIKLVAPKANCCKVVKWLKPPPRWCKLNTDGSSLDNPGSCGIGGVIHNYLGRLAQAFAYPIGF</sequence>
<comment type="similarity">
    <text evidence="1">Belongs to the short-chain dehydrogenases/reductases (SDR) family.</text>
</comment>
<keyword evidence="2" id="KW-0560">Oxidoreductase</keyword>
<comment type="caution">
    <text evidence="3">The sequence shown here is derived from an EMBL/GenBank/DDBJ whole genome shotgun (WGS) entry which is preliminary data.</text>
</comment>
<dbReference type="AlphaFoldDB" id="A0A833XL55"/>
<dbReference type="GO" id="GO:0016491">
    <property type="term" value="F:oxidoreductase activity"/>
    <property type="evidence" value="ECO:0007669"/>
    <property type="project" value="UniProtKB-KW"/>
</dbReference>
<evidence type="ECO:0000313" key="4">
    <source>
        <dbReference type="Proteomes" id="UP000619265"/>
    </source>
</evidence>
<gene>
    <name evidence="3" type="ORF">F2P56_011266</name>
</gene>
<dbReference type="InterPro" id="IPR002347">
    <property type="entry name" value="SDR_fam"/>
</dbReference>
<dbReference type="Pfam" id="PF00106">
    <property type="entry name" value="adh_short"/>
    <property type="match status" value="1"/>
</dbReference>